<dbReference type="EMBL" id="MN850625">
    <property type="protein sequence ID" value="QHR73010.1"/>
    <property type="molecule type" value="Genomic_DNA"/>
</dbReference>
<dbReference type="Proteomes" id="UP000465134">
    <property type="component" value="Segment"/>
</dbReference>
<protein>
    <submittedName>
        <fullName evidence="1">Uncharacterized protein</fullName>
    </submittedName>
</protein>
<sequence length="111" mass="12700">MAIHKVLIKRGKDFEDGEHVVAFVYLLPDGREGLVVFNQFEIMGHHLTAEDATDQQIIERVKAYAGGRPFIIDLLNDQHFNASVRIMQQWLATMTTVYSGDMYLFGIAERE</sequence>
<gene>
    <name evidence="1" type="ORF">smaasur_32</name>
</gene>
<organism evidence="1 2">
    <name type="scientific">Escherichia phage smaasur</name>
    <dbReference type="NCBI Taxonomy" id="2696444"/>
    <lineage>
        <taxon>Viruses</taxon>
        <taxon>Duplodnaviria</taxon>
        <taxon>Heunggongvirae</taxon>
        <taxon>Uroviricota</taxon>
        <taxon>Caudoviricetes</taxon>
        <taxon>Autographivirales</taxon>
        <taxon>Autoscriptoviridae</taxon>
        <taxon>Stentvirinae</taxon>
        <taxon>Bonnellvirus</taxon>
        <taxon>Bonnellvirus smaasur</taxon>
        <taxon>Bonnellvirus J865</taxon>
    </lineage>
</organism>
<evidence type="ECO:0000313" key="1">
    <source>
        <dbReference type="EMBL" id="QHR73010.1"/>
    </source>
</evidence>
<proteinExistence type="predicted"/>
<evidence type="ECO:0000313" key="2">
    <source>
        <dbReference type="Proteomes" id="UP000465134"/>
    </source>
</evidence>
<accession>A0A6B9X8P6</accession>
<reference evidence="2" key="1">
    <citation type="submission" date="2019-12" db="EMBL/GenBank/DDBJ databases">
        <authorList>
            <person name="Olsen N.S."/>
            <person name="Junco L.M.F."/>
            <person name="Kot W."/>
            <person name="Hansen L.H."/>
        </authorList>
    </citation>
    <scope>NUCLEOTIDE SEQUENCE [LARGE SCALE GENOMIC DNA]</scope>
</reference>
<name>A0A6B9X8P6_9CAUD</name>
<keyword evidence="2" id="KW-1185">Reference proteome</keyword>